<dbReference type="AlphaFoldDB" id="A0AAW4PUW1"/>
<dbReference type="InterPro" id="IPR001789">
    <property type="entry name" value="Sig_transdc_resp-reg_receiver"/>
</dbReference>
<protein>
    <submittedName>
        <fullName evidence="3">HalX domain-containing protein</fullName>
    </submittedName>
</protein>
<dbReference type="PROSITE" id="PS50110">
    <property type="entry name" value="RESPONSE_REGULATORY"/>
    <property type="match status" value="1"/>
</dbReference>
<dbReference type="GO" id="GO:0000160">
    <property type="term" value="P:phosphorelay signal transduction system"/>
    <property type="evidence" value="ECO:0007669"/>
    <property type="project" value="InterPro"/>
</dbReference>
<dbReference type="Pfam" id="PF08663">
    <property type="entry name" value="HalX"/>
    <property type="match status" value="1"/>
</dbReference>
<dbReference type="Proteomes" id="UP001430377">
    <property type="component" value="Unassembled WGS sequence"/>
</dbReference>
<dbReference type="InterPro" id="IPR013971">
    <property type="entry name" value="HalX_domain"/>
</dbReference>
<sequence>MRVGAIEQSVSDVMVGNEPGVLVVDDPNVADLYAGWLSSSYRVRVAHDAEMALDRLDDDISVVLLDPVRPDHTDEGILDAIADSDYDCQVAVVTAVESDFDIVDMPAHEYVLKPVTVEELRAVVQSLCRRSDYGWKLSELFALVAKRATLMDRKTDAELKESAAYSRLVRRIQTVSAETDEISHGLSARDTTALFHQIDKNEPKRRVVNG</sequence>
<dbReference type="RefSeq" id="WP_220619381.1">
    <property type="nucleotide sequence ID" value="NZ_RKLR01000006.1"/>
</dbReference>
<reference evidence="3 4" key="1">
    <citation type="submission" date="2021-06" db="EMBL/GenBank/DDBJ databases">
        <title>Halomicroarcula sp. a new haloarchaeum isolated from saline soil.</title>
        <authorList>
            <person name="Duran-Viseras A."/>
            <person name="Sanchez-Porro C."/>
            <person name="Ventosa A."/>
        </authorList>
    </citation>
    <scope>NUCLEOTIDE SEQUENCE [LARGE SCALE GENOMIC DNA]</scope>
    <source>
        <strain evidence="3 4">F13</strain>
    </source>
</reference>
<evidence type="ECO:0000259" key="2">
    <source>
        <dbReference type="PROSITE" id="PS50110"/>
    </source>
</evidence>
<evidence type="ECO:0000256" key="1">
    <source>
        <dbReference type="PROSITE-ProRule" id="PRU00169"/>
    </source>
</evidence>
<dbReference type="InterPro" id="IPR011006">
    <property type="entry name" value="CheY-like_superfamily"/>
</dbReference>
<evidence type="ECO:0000313" key="3">
    <source>
        <dbReference type="EMBL" id="MBX0324429.1"/>
    </source>
</evidence>
<comment type="caution">
    <text evidence="3">The sequence shown here is derived from an EMBL/GenBank/DDBJ whole genome shotgun (WGS) entry which is preliminary data.</text>
</comment>
<feature type="modified residue" description="4-aspartylphosphate" evidence="1">
    <location>
        <position position="66"/>
    </location>
</feature>
<dbReference type="SUPFAM" id="SSF52172">
    <property type="entry name" value="CheY-like"/>
    <property type="match status" value="1"/>
</dbReference>
<dbReference type="Gene3D" id="3.40.50.2300">
    <property type="match status" value="1"/>
</dbReference>
<gene>
    <name evidence="3" type="ORF">EGH21_15475</name>
</gene>
<proteinExistence type="predicted"/>
<name>A0AAW4PUW1_9EURY</name>
<organism evidence="3 4">
    <name type="scientific">Haloarcula rubra</name>
    <dbReference type="NCBI Taxonomy" id="2487747"/>
    <lineage>
        <taxon>Archaea</taxon>
        <taxon>Methanobacteriati</taxon>
        <taxon>Methanobacteriota</taxon>
        <taxon>Stenosarchaea group</taxon>
        <taxon>Halobacteria</taxon>
        <taxon>Halobacteriales</taxon>
        <taxon>Haloarculaceae</taxon>
        <taxon>Haloarcula</taxon>
    </lineage>
</organism>
<accession>A0AAW4PUW1</accession>
<feature type="domain" description="Response regulatory" evidence="2">
    <location>
        <begin position="19"/>
        <end position="128"/>
    </location>
</feature>
<keyword evidence="1" id="KW-0597">Phosphoprotein</keyword>
<dbReference type="EMBL" id="RKLR01000006">
    <property type="protein sequence ID" value="MBX0324429.1"/>
    <property type="molecule type" value="Genomic_DNA"/>
</dbReference>
<keyword evidence="4" id="KW-1185">Reference proteome</keyword>
<evidence type="ECO:0000313" key="4">
    <source>
        <dbReference type="Proteomes" id="UP001430377"/>
    </source>
</evidence>